<dbReference type="RefSeq" id="WP_072910887.1">
    <property type="nucleotide sequence ID" value="NZ_FRAR01000006.1"/>
</dbReference>
<keyword evidence="1" id="KW-0472">Membrane</keyword>
<feature type="transmembrane region" description="Helical" evidence="1">
    <location>
        <begin position="12"/>
        <end position="31"/>
    </location>
</feature>
<keyword evidence="1" id="KW-1133">Transmembrane helix</keyword>
<feature type="transmembrane region" description="Helical" evidence="1">
    <location>
        <begin position="105"/>
        <end position="125"/>
    </location>
</feature>
<dbReference type="Proteomes" id="UP000183997">
    <property type="component" value="Unassembled WGS sequence"/>
</dbReference>
<name>A0A1M6PLW4_9FIRM</name>
<feature type="transmembrane region" description="Helical" evidence="1">
    <location>
        <begin position="37"/>
        <end position="54"/>
    </location>
</feature>
<dbReference type="STRING" id="1121421.SAMN02745123_00660"/>
<dbReference type="AlphaFoldDB" id="A0A1M6PLW4"/>
<dbReference type="EMBL" id="FRAR01000006">
    <property type="protein sequence ID" value="SHK08883.1"/>
    <property type="molecule type" value="Genomic_DNA"/>
</dbReference>
<proteinExistence type="predicted"/>
<reference evidence="3" key="1">
    <citation type="submission" date="2016-11" db="EMBL/GenBank/DDBJ databases">
        <authorList>
            <person name="Varghese N."/>
            <person name="Submissions S."/>
        </authorList>
    </citation>
    <scope>NUCLEOTIDE SEQUENCE [LARGE SCALE GENOMIC DNA]</scope>
    <source>
        <strain evidence="3">DSM 10349</strain>
    </source>
</reference>
<gene>
    <name evidence="2" type="ORF">SAMN02745123_00660</name>
</gene>
<keyword evidence="1" id="KW-0812">Transmembrane</keyword>
<protein>
    <submittedName>
        <fullName evidence="2">Uncharacterized protein</fullName>
    </submittedName>
</protein>
<feature type="transmembrane region" description="Helical" evidence="1">
    <location>
        <begin position="75"/>
        <end position="93"/>
    </location>
</feature>
<evidence type="ECO:0000313" key="2">
    <source>
        <dbReference type="EMBL" id="SHK08883.1"/>
    </source>
</evidence>
<keyword evidence="3" id="KW-1185">Reference proteome</keyword>
<evidence type="ECO:0000256" key="1">
    <source>
        <dbReference type="SAM" id="Phobius"/>
    </source>
</evidence>
<sequence length="129" mass="15319">MGNSFMKEIMRINRIMLSTVIVMVLAASWYYQASWENWVKSLAIIGIVILVMITKKWRIKRMEKELDERLQTITYYALAIGFYTTLIIIFWFYLKELIIDGNLSVRTQVELCGGVCGYLFSYLYLKRKY</sequence>
<evidence type="ECO:0000313" key="3">
    <source>
        <dbReference type="Proteomes" id="UP000183997"/>
    </source>
</evidence>
<organism evidence="2 3">
    <name type="scientific">Desulforamulus aeronauticus DSM 10349</name>
    <dbReference type="NCBI Taxonomy" id="1121421"/>
    <lineage>
        <taxon>Bacteria</taxon>
        <taxon>Bacillati</taxon>
        <taxon>Bacillota</taxon>
        <taxon>Clostridia</taxon>
        <taxon>Eubacteriales</taxon>
        <taxon>Peptococcaceae</taxon>
        <taxon>Desulforamulus</taxon>
    </lineage>
</organism>
<dbReference type="OrthoDB" id="1786810at2"/>
<accession>A0A1M6PLW4</accession>